<evidence type="ECO:0000259" key="1">
    <source>
        <dbReference type="Pfam" id="PF00144"/>
    </source>
</evidence>
<organism evidence="2 3">
    <name type="scientific">Parachitinimonas caeni</name>
    <dbReference type="NCBI Taxonomy" id="3031301"/>
    <lineage>
        <taxon>Bacteria</taxon>
        <taxon>Pseudomonadati</taxon>
        <taxon>Pseudomonadota</taxon>
        <taxon>Betaproteobacteria</taxon>
        <taxon>Neisseriales</taxon>
        <taxon>Chitinibacteraceae</taxon>
        <taxon>Parachitinimonas</taxon>
    </lineage>
</organism>
<dbReference type="RefSeq" id="WP_284102725.1">
    <property type="nucleotide sequence ID" value="NZ_JARRAF010000037.1"/>
</dbReference>
<evidence type="ECO:0000313" key="2">
    <source>
        <dbReference type="EMBL" id="MDK2126406.1"/>
    </source>
</evidence>
<gene>
    <name evidence="2" type="ORF">PZA18_20410</name>
</gene>
<keyword evidence="2" id="KW-0378">Hydrolase</keyword>
<name>A0ABT7E262_9NEIS</name>
<dbReference type="InterPro" id="IPR001466">
    <property type="entry name" value="Beta-lactam-related"/>
</dbReference>
<dbReference type="PANTHER" id="PTHR46825">
    <property type="entry name" value="D-ALANYL-D-ALANINE-CARBOXYPEPTIDASE/ENDOPEPTIDASE AMPH"/>
    <property type="match status" value="1"/>
</dbReference>
<dbReference type="Proteomes" id="UP001172778">
    <property type="component" value="Unassembled WGS sequence"/>
</dbReference>
<dbReference type="PANTHER" id="PTHR46825:SF9">
    <property type="entry name" value="BETA-LACTAMASE-RELATED DOMAIN-CONTAINING PROTEIN"/>
    <property type="match status" value="1"/>
</dbReference>
<accession>A0ABT7E262</accession>
<feature type="domain" description="Beta-lactamase-related" evidence="1">
    <location>
        <begin position="63"/>
        <end position="336"/>
    </location>
</feature>
<dbReference type="EMBL" id="JARRAF010000037">
    <property type="protein sequence ID" value="MDK2126406.1"/>
    <property type="molecule type" value="Genomic_DNA"/>
</dbReference>
<sequence>MMFPRLCNQEAVYLLAGAVALSLGGCQSDSAQATQRSVSCVARHPSASTGELQACAGDLSGKVDAALKPLLAQAGVTAATIAIFKGDTPLLEQAFGHRDAAATVPLPADALFMTASIIKPVTAAAIQRLARDGVLAMTDKVFCTEGNGRCWLALPASLPTHDPRLAEITIQHLLDHQGGWDATVSGDPLTEEAAIQQQLGLSTAPEQTDLMRAVLARPLDHAPGTRAAYSNFGYLLLGRIIEQAAKMPYIDYIRLAIFAPLGVPGRDIEAAKSRLKDRNPREPNYQTTVTAPSVFEPGKVVSALDGAVRAENWVAVGATITTASAMAKFAGRYRIPDGKPLEGSNNGGFSGADPGVATVLRQLPSGISYAVMMNKLDEDHPEGEASLQMKVIRQVDAAILAAGLN</sequence>
<dbReference type="Gene3D" id="3.40.710.10">
    <property type="entry name" value="DD-peptidase/beta-lactamase superfamily"/>
    <property type="match status" value="1"/>
</dbReference>
<dbReference type="EC" id="3.1.1.103" evidence="2"/>
<comment type="caution">
    <text evidence="2">The sequence shown here is derived from an EMBL/GenBank/DDBJ whole genome shotgun (WGS) entry which is preliminary data.</text>
</comment>
<dbReference type="PROSITE" id="PS51257">
    <property type="entry name" value="PROKAR_LIPOPROTEIN"/>
    <property type="match status" value="1"/>
</dbReference>
<dbReference type="InterPro" id="IPR012338">
    <property type="entry name" value="Beta-lactam/transpept-like"/>
</dbReference>
<dbReference type="GO" id="GO:0016787">
    <property type="term" value="F:hydrolase activity"/>
    <property type="evidence" value="ECO:0007669"/>
    <property type="project" value="UniProtKB-KW"/>
</dbReference>
<dbReference type="InterPro" id="IPR050491">
    <property type="entry name" value="AmpC-like"/>
</dbReference>
<dbReference type="SUPFAM" id="SSF56601">
    <property type="entry name" value="beta-lactamase/transpeptidase-like"/>
    <property type="match status" value="1"/>
</dbReference>
<reference evidence="2" key="1">
    <citation type="submission" date="2023-03" db="EMBL/GenBank/DDBJ databases">
        <title>Chitinimonas shenzhenensis gen. nov., sp. nov., a novel member of family Burkholderiaceae isolated from activated sludge collected in Shen Zhen, China.</title>
        <authorList>
            <person name="Wang X."/>
        </authorList>
    </citation>
    <scope>NUCLEOTIDE SEQUENCE</scope>
    <source>
        <strain evidence="2">DQS-5</strain>
    </source>
</reference>
<keyword evidence="3" id="KW-1185">Reference proteome</keyword>
<protein>
    <submittedName>
        <fullName evidence="2">Serine hydrolase</fullName>
        <ecNumber evidence="2">3.1.1.103</ecNumber>
    </submittedName>
</protein>
<proteinExistence type="predicted"/>
<evidence type="ECO:0000313" key="3">
    <source>
        <dbReference type="Proteomes" id="UP001172778"/>
    </source>
</evidence>
<dbReference type="Pfam" id="PF00144">
    <property type="entry name" value="Beta-lactamase"/>
    <property type="match status" value="1"/>
</dbReference>